<evidence type="ECO:0000256" key="6">
    <source>
        <dbReference type="SAM" id="Phobius"/>
    </source>
</evidence>
<feature type="transmembrane region" description="Helical" evidence="6">
    <location>
        <begin position="110"/>
        <end position="134"/>
    </location>
</feature>
<evidence type="ECO:0000256" key="5">
    <source>
        <dbReference type="SAM" id="MobiDB-lite"/>
    </source>
</evidence>
<feature type="compositionally biased region" description="Low complexity" evidence="5">
    <location>
        <begin position="30"/>
        <end position="50"/>
    </location>
</feature>
<evidence type="ECO:0000256" key="3">
    <source>
        <dbReference type="ARBA" id="ARBA00022989"/>
    </source>
</evidence>
<evidence type="ECO:0000256" key="4">
    <source>
        <dbReference type="ARBA" id="ARBA00023136"/>
    </source>
</evidence>
<reference evidence="8 10" key="2">
    <citation type="submission" date="2014-07" db="EMBL/GenBank/DDBJ databases">
        <title>Porphyromonadaceae bacterium OUH 334697 = ATCC BAA-2682 = DSM 28341 draft genome.</title>
        <authorList>
            <person name="Sydenham T.V."/>
            <person name="Hasman H."/>
            <person name="Justesen U.S."/>
        </authorList>
    </citation>
    <scope>NUCLEOTIDE SEQUENCE [LARGE SCALE GENOMIC DNA]</scope>
    <source>
        <strain evidence="8 10">OUH 334697</strain>
    </source>
</reference>
<dbReference type="InterPro" id="IPR019109">
    <property type="entry name" value="MamF_MmsF"/>
</dbReference>
<keyword evidence="2 6" id="KW-0812">Transmembrane</keyword>
<dbReference type="AlphaFoldDB" id="A0A0C3RG39"/>
<evidence type="ECO:0000256" key="1">
    <source>
        <dbReference type="ARBA" id="ARBA00004141"/>
    </source>
</evidence>
<dbReference type="Proteomes" id="UP000031937">
    <property type="component" value="Unassembled WGS sequence"/>
</dbReference>
<proteinExistence type="predicted"/>
<gene>
    <name evidence="9" type="ORF">BA92_05145</name>
    <name evidence="8" type="ORF">IE90_11205</name>
</gene>
<feature type="transmembrane region" description="Helical" evidence="6">
    <location>
        <begin position="140"/>
        <end position="164"/>
    </location>
</feature>
<dbReference type="EMBL" id="JPIU01000037">
    <property type="protein sequence ID" value="KIO45841.1"/>
    <property type="molecule type" value="Genomic_DNA"/>
</dbReference>
<keyword evidence="4 6" id="KW-0472">Membrane</keyword>
<dbReference type="Proteomes" id="UP000031980">
    <property type="component" value="Unassembled WGS sequence"/>
</dbReference>
<dbReference type="InterPro" id="IPR026870">
    <property type="entry name" value="Zinc_ribbon_dom"/>
</dbReference>
<dbReference type="EMBL" id="JPIT01000031">
    <property type="protein sequence ID" value="KIO43677.1"/>
    <property type="molecule type" value="Genomic_DNA"/>
</dbReference>
<sequence length="181" mass="19298">MAYCNNCGTQLAEGAKFCPSCGNPAGATAAQENRQQQSEQQSRQAGQQGHSENKFAAAMNNAADNTAEFDPKDIEQNKGMGVLAYLGILVLIPIFGAKDSPFARFHANQGLVLCIAAIVYGVAYSILTTIILAISWRLYLVVSLIGLVGIVFLVLAIIGIINAVNGQAKELPLIGKYRLLK</sequence>
<feature type="transmembrane region" description="Helical" evidence="6">
    <location>
        <begin position="79"/>
        <end position="98"/>
    </location>
</feature>
<organism evidence="9 11">
    <name type="scientific">Sanguibacteroides justesenii</name>
    <dbReference type="NCBI Taxonomy" id="1547597"/>
    <lineage>
        <taxon>Bacteria</taxon>
        <taxon>Pseudomonadati</taxon>
        <taxon>Bacteroidota</taxon>
        <taxon>Bacteroidia</taxon>
        <taxon>Bacteroidales</taxon>
        <taxon>Porphyromonadaceae</taxon>
        <taxon>Sanguibacteroides</taxon>
    </lineage>
</organism>
<name>A0A0C3RG39_9PORP</name>
<evidence type="ECO:0000313" key="11">
    <source>
        <dbReference type="Proteomes" id="UP000031980"/>
    </source>
</evidence>
<accession>A0A0C3RG39</accession>
<evidence type="ECO:0000313" key="8">
    <source>
        <dbReference type="EMBL" id="KIO43677.1"/>
    </source>
</evidence>
<evidence type="ECO:0000256" key="2">
    <source>
        <dbReference type="ARBA" id="ARBA00022692"/>
    </source>
</evidence>
<evidence type="ECO:0000313" key="10">
    <source>
        <dbReference type="Proteomes" id="UP000031937"/>
    </source>
</evidence>
<comment type="caution">
    <text evidence="9">The sequence shown here is derived from an EMBL/GenBank/DDBJ whole genome shotgun (WGS) entry which is preliminary data.</text>
</comment>
<protein>
    <recommendedName>
        <fullName evidence="7">Zinc-ribbon domain-containing protein</fullName>
    </recommendedName>
</protein>
<dbReference type="Pfam" id="PF13240">
    <property type="entry name" value="Zn_Ribbon_1"/>
    <property type="match status" value="1"/>
</dbReference>
<comment type="subcellular location">
    <subcellularLocation>
        <location evidence="1">Membrane</location>
        <topology evidence="1">Multi-pass membrane protein</topology>
    </subcellularLocation>
</comment>
<evidence type="ECO:0000313" key="9">
    <source>
        <dbReference type="EMBL" id="KIO45841.1"/>
    </source>
</evidence>
<keyword evidence="3 6" id="KW-1133">Transmembrane helix</keyword>
<dbReference type="Pfam" id="PF09685">
    <property type="entry name" value="MamF_MmsF"/>
    <property type="match status" value="1"/>
</dbReference>
<keyword evidence="11" id="KW-1185">Reference proteome</keyword>
<feature type="region of interest" description="Disordered" evidence="5">
    <location>
        <begin position="28"/>
        <end position="50"/>
    </location>
</feature>
<evidence type="ECO:0000259" key="7">
    <source>
        <dbReference type="Pfam" id="PF13240"/>
    </source>
</evidence>
<reference evidence="9 11" key="1">
    <citation type="submission" date="2014-07" db="EMBL/GenBank/DDBJ databases">
        <title>Porphyromonadaceae bacterium OUH 308042 = ATCC BAA-2681 = DSM 28342 draft genome.</title>
        <authorList>
            <person name="Sydenham T.V."/>
            <person name="Hasman H."/>
            <person name="Justensen U.S."/>
        </authorList>
    </citation>
    <scope>NUCLEOTIDE SEQUENCE [LARGE SCALE GENOMIC DNA]</scope>
    <source>
        <strain evidence="9 11">OUH 308042</strain>
    </source>
</reference>
<feature type="domain" description="Zinc-ribbon" evidence="7">
    <location>
        <begin position="3"/>
        <end position="24"/>
    </location>
</feature>